<accession>A0A084SR72</accession>
<reference evidence="1 2" key="1">
    <citation type="submission" date="2014-07" db="EMBL/GenBank/DDBJ databases">
        <title>Draft Genome Sequence of Gephyronic Acid Producer, Cystobacter violaceus Strain Cb vi76.</title>
        <authorList>
            <person name="Stevens D.C."/>
            <person name="Young J."/>
            <person name="Carmichael R."/>
            <person name="Tan J."/>
            <person name="Taylor R.E."/>
        </authorList>
    </citation>
    <scope>NUCLEOTIDE SEQUENCE [LARGE SCALE GENOMIC DNA]</scope>
    <source>
        <strain evidence="1 2">Cb vi76</strain>
    </source>
</reference>
<organism evidence="1 2">
    <name type="scientific">Archangium violaceum Cb vi76</name>
    <dbReference type="NCBI Taxonomy" id="1406225"/>
    <lineage>
        <taxon>Bacteria</taxon>
        <taxon>Pseudomonadati</taxon>
        <taxon>Myxococcota</taxon>
        <taxon>Myxococcia</taxon>
        <taxon>Myxococcales</taxon>
        <taxon>Cystobacterineae</taxon>
        <taxon>Archangiaceae</taxon>
        <taxon>Archangium</taxon>
    </lineage>
</organism>
<sequence>MKGPAHHALETLHAAHPNLATSAARELLTIDVDWALRPPPALDTPVWQPEQPYLVVDGSLTTQANVLVRTGRHDNGALIVLGDLRCHNLMVSWGFDLVVTGSLLVEEVVITAPADSQFVVGGDLRARLLASGTPTWVTLAHPRHQQAQHTSGYVMAPDKPSRPSTQAPLTTLLLAEVLDREEWDAMDESERANEDINDILRVDTKAAHQYLAAGRSLLR</sequence>
<proteinExistence type="predicted"/>
<comment type="caution">
    <text evidence="1">The sequence shown here is derived from an EMBL/GenBank/DDBJ whole genome shotgun (WGS) entry which is preliminary data.</text>
</comment>
<gene>
    <name evidence="1" type="ORF">Q664_24840</name>
</gene>
<dbReference type="AlphaFoldDB" id="A0A084SR72"/>
<protein>
    <submittedName>
        <fullName evidence="1">Uncharacterized protein</fullName>
    </submittedName>
</protein>
<dbReference type="RefSeq" id="WP_043400282.1">
    <property type="nucleotide sequence ID" value="NZ_JPMI01000166.1"/>
</dbReference>
<evidence type="ECO:0000313" key="2">
    <source>
        <dbReference type="Proteomes" id="UP000028547"/>
    </source>
</evidence>
<dbReference type="Proteomes" id="UP000028547">
    <property type="component" value="Unassembled WGS sequence"/>
</dbReference>
<dbReference type="EMBL" id="JPMI01000166">
    <property type="protein sequence ID" value="KFA90957.1"/>
    <property type="molecule type" value="Genomic_DNA"/>
</dbReference>
<name>A0A084SR72_9BACT</name>
<evidence type="ECO:0000313" key="1">
    <source>
        <dbReference type="EMBL" id="KFA90957.1"/>
    </source>
</evidence>